<gene>
    <name evidence="2" type="ORF">INP59_25120</name>
</gene>
<organism evidence="2 3">
    <name type="scientific">Rhodococcus pyridinivorans</name>
    <dbReference type="NCBI Taxonomy" id="103816"/>
    <lineage>
        <taxon>Bacteria</taxon>
        <taxon>Bacillati</taxon>
        <taxon>Actinomycetota</taxon>
        <taxon>Actinomycetes</taxon>
        <taxon>Mycobacteriales</taxon>
        <taxon>Nocardiaceae</taxon>
        <taxon>Rhodococcus</taxon>
    </lineage>
</organism>
<reference evidence="2 3" key="1">
    <citation type="submission" date="2020-10" db="EMBL/GenBank/DDBJ databases">
        <title>Whole genome sequence of oil-degrading bacteria Rhodococcus pyridinivorans strain 5Ap.</title>
        <authorList>
            <person name="Akhremchuk A.E."/>
            <person name="Valentovich L.N."/>
            <person name="Charniauskaya M.I."/>
            <person name="Bukliarevich H.A."/>
            <person name="Titok M.A."/>
        </authorList>
    </citation>
    <scope>NUCLEOTIDE SEQUENCE [LARGE SCALE GENOMIC DNA]</scope>
    <source>
        <strain evidence="2 3">5Ap</strain>
        <plasmid evidence="2 3">pNAPH</plasmid>
    </source>
</reference>
<keyword evidence="2" id="KW-0614">Plasmid</keyword>
<geneLocation type="plasmid" evidence="2 3">
    <name>pNAPH</name>
</geneLocation>
<keyword evidence="2" id="KW-0808">Transferase</keyword>
<sequence>MTQETHDALARHLLRTDGQEDICLATYEVSTGARRITRVLHAVELPRDGERSVHGNATITGSYVLRVAAQAARAGRGLVLLHSHPRGVGWQRLSGLDFEAEQSYAGLTQQITGLPLVGMTLAGDESWSARIWSDATPVGVEAVRRVGTKLVVSWNDALRSLFESEEAQSRTVSAWGEERHRDITRMRILVVGVGSVGLDVVQRLAATGLVEIGVMDHDRIYEVNRDRMIGATRRDVRLRRRKVDVAARLARRAATARDFLVHSHHVNICTPEGRAAALDYDIIFSCVDRPWPRAVLNTLAYADLIPVIDGGIAIDTFDDGAMRSATRRSQTATPGRPCLACTGQIDMSEVALEMGGNLDNPGYIRDARRSPVSGRPNVAALCAAVSGSQLEHFVTLVAHPGGQGVPNALRFTLATHHLEHLPHNSQLYCTTETCTAMGDHRADLIRTDIPWARDQGAPISAGRRWAQNLVDRVVEKLLNV</sequence>
<accession>A0A7M2XWR4</accession>
<dbReference type="Pfam" id="PF00899">
    <property type="entry name" value="ThiF"/>
    <property type="match status" value="1"/>
</dbReference>
<dbReference type="AlphaFoldDB" id="A0A7M2XWR4"/>
<dbReference type="SUPFAM" id="SSF69572">
    <property type="entry name" value="Activating enzymes of the ubiquitin-like proteins"/>
    <property type="match status" value="1"/>
</dbReference>
<dbReference type="RefSeq" id="WP_193904019.1">
    <property type="nucleotide sequence ID" value="NZ_CP063451.1"/>
</dbReference>
<keyword evidence="2" id="KW-0548">Nucleotidyltransferase</keyword>
<dbReference type="GO" id="GO:0008641">
    <property type="term" value="F:ubiquitin-like modifier activating enzyme activity"/>
    <property type="evidence" value="ECO:0007669"/>
    <property type="project" value="InterPro"/>
</dbReference>
<dbReference type="Gene3D" id="3.40.50.720">
    <property type="entry name" value="NAD(P)-binding Rossmann-like Domain"/>
    <property type="match status" value="1"/>
</dbReference>
<evidence type="ECO:0000313" key="2">
    <source>
        <dbReference type="EMBL" id="QOW01482.1"/>
    </source>
</evidence>
<dbReference type="EMBL" id="CP063451">
    <property type="protein sequence ID" value="QOW01482.1"/>
    <property type="molecule type" value="Genomic_DNA"/>
</dbReference>
<keyword evidence="3" id="KW-1185">Reference proteome</keyword>
<feature type="domain" description="THIF-type NAD/FAD binding fold" evidence="1">
    <location>
        <begin position="171"/>
        <end position="418"/>
    </location>
</feature>
<evidence type="ECO:0000313" key="3">
    <source>
        <dbReference type="Proteomes" id="UP000593818"/>
    </source>
</evidence>
<dbReference type="InterPro" id="IPR035985">
    <property type="entry name" value="Ubiquitin-activating_enz"/>
</dbReference>
<evidence type="ECO:0000259" key="1">
    <source>
        <dbReference type="Pfam" id="PF00899"/>
    </source>
</evidence>
<dbReference type="Proteomes" id="UP000593818">
    <property type="component" value="Plasmid pNAPH"/>
</dbReference>
<proteinExistence type="predicted"/>
<name>A0A7M2XWR4_9NOCA</name>
<protein>
    <submittedName>
        <fullName evidence="2">ThiF family adenylyltransferase</fullName>
    </submittedName>
</protein>
<dbReference type="InterPro" id="IPR000594">
    <property type="entry name" value="ThiF_NAD_FAD-bd"/>
</dbReference>
<dbReference type="GO" id="GO:0016779">
    <property type="term" value="F:nucleotidyltransferase activity"/>
    <property type="evidence" value="ECO:0007669"/>
    <property type="project" value="UniProtKB-KW"/>
</dbReference>